<dbReference type="EMBL" id="U15183">
    <property type="protein sequence ID" value="AAA63040.1"/>
    <property type="molecule type" value="Genomic_DNA"/>
</dbReference>
<reference evidence="1" key="2">
    <citation type="submission" date="1995-04" db="EMBL/GenBank/DDBJ databases">
        <authorList>
            <person name="Smith D.R."/>
        </authorList>
    </citation>
    <scope>NUCLEOTIDE SEQUENCE</scope>
</reference>
<accession>Q50071</accession>
<organism evidence="1">
    <name type="scientific">Mycobacterium leprae</name>
    <dbReference type="NCBI Taxonomy" id="1769"/>
    <lineage>
        <taxon>Bacteria</taxon>
        <taxon>Bacillati</taxon>
        <taxon>Actinomycetota</taxon>
        <taxon>Actinomycetes</taxon>
        <taxon>Mycobacteriales</taxon>
        <taxon>Mycobacteriaceae</taxon>
        <taxon>Mycobacterium</taxon>
    </lineage>
</organism>
<reference evidence="1" key="1">
    <citation type="submission" date="1994-09" db="EMBL/GenBank/DDBJ databases">
        <authorList>
            <person name="Robison K."/>
        </authorList>
    </citation>
    <scope>NUCLEOTIDE SEQUENCE</scope>
</reference>
<dbReference type="AlphaFoldDB" id="Q50071"/>
<proteinExistence type="predicted"/>
<sequence>MVLCCGCGFSLETAKSVRFLSRGRACTGAKKAPLQAHTDHHWQRLRGRRTGHLSAVRW</sequence>
<evidence type="ECO:0000313" key="1">
    <source>
        <dbReference type="EMBL" id="AAA63040.1"/>
    </source>
</evidence>
<protein>
    <submittedName>
        <fullName evidence="1">U1740b</fullName>
    </submittedName>
</protein>
<name>Q50071_MYCLR</name>